<dbReference type="EMBL" id="ADZX01000672">
    <property type="protein sequence ID" value="EFK95752.1"/>
    <property type="molecule type" value="Genomic_DNA"/>
</dbReference>
<reference evidence="1" key="1">
    <citation type="submission" date="2010-07" db="EMBL/GenBank/DDBJ databases">
        <authorList>
            <consortium name="CONSOLIDER consortium CSD2007-00005"/>
            <person name="Guazzaroni M.-E."/>
            <person name="Richter M."/>
            <person name="Garcia-Salamanca A."/>
            <person name="Yarza P."/>
            <person name="Ferrer M."/>
        </authorList>
    </citation>
    <scope>NUCLEOTIDE SEQUENCE</scope>
</reference>
<organism evidence="1">
    <name type="scientific">sediment metagenome</name>
    <dbReference type="NCBI Taxonomy" id="749907"/>
    <lineage>
        <taxon>unclassified sequences</taxon>
        <taxon>metagenomes</taxon>
        <taxon>ecological metagenomes</taxon>
    </lineage>
</organism>
<proteinExistence type="predicted"/>
<accession>D9PL13</accession>
<protein>
    <submittedName>
        <fullName evidence="1">Uncharacterized protein</fullName>
    </submittedName>
</protein>
<dbReference type="AlphaFoldDB" id="D9PL13"/>
<feature type="non-terminal residue" evidence="1">
    <location>
        <position position="98"/>
    </location>
</feature>
<comment type="caution">
    <text evidence="1">The sequence shown here is derived from an EMBL/GenBank/DDBJ whole genome shotgun (WGS) entry which is preliminary data.</text>
</comment>
<evidence type="ECO:0000313" key="1">
    <source>
        <dbReference type="EMBL" id="EFK95752.1"/>
    </source>
</evidence>
<reference evidence="1" key="2">
    <citation type="journal article" date="2011" name="Microb. Ecol.">
        <title>Taxonomic and Functional Metagenomic Profiling of the Microbial Community in the Anoxic Sediment of a Sub-saline Shallow Lake (Laguna de Carrizo, Central Spain).</title>
        <authorList>
            <person name="Ferrer M."/>
            <person name="Guazzaroni M.E."/>
            <person name="Richter M."/>
            <person name="Garcia-Salamanca A."/>
            <person name="Yarza P."/>
            <person name="Suarez-Suarez A."/>
            <person name="Solano J."/>
            <person name="Alcaide M."/>
            <person name="van Dillewijn P."/>
            <person name="Molina-Henares M.A."/>
            <person name="Lopez-Cortes N."/>
            <person name="Al-Ramahi Y."/>
            <person name="Guerrero C."/>
            <person name="Acosta A."/>
            <person name="de Eugenio L.I."/>
            <person name="Martinez V."/>
            <person name="Marques S."/>
            <person name="Rojo F."/>
            <person name="Santero E."/>
            <person name="Genilloud O."/>
            <person name="Perez-Perez J."/>
            <person name="Rossello-Mora R."/>
            <person name="Ramos J.L."/>
        </authorList>
    </citation>
    <scope>NUCLEOTIDE SEQUENCE</scope>
</reference>
<name>D9PL13_9ZZZZ</name>
<gene>
    <name evidence="1" type="ORF">LDC_2236</name>
</gene>
<sequence>MEVYQCDRIAPKPEFIRVLYSGQEIGDNVIDEMGRLQKLPLNTTLGPDGKPNSKLYQGLIEYRTMRDAEPKKPFVNEAVHALRCLLGGYVFNKAPRPR</sequence>